<dbReference type="EMBL" id="VCDX01000001">
    <property type="protein sequence ID" value="TYL15701.1"/>
    <property type="molecule type" value="Genomic_DNA"/>
</dbReference>
<dbReference type="GO" id="GO:0006352">
    <property type="term" value="P:DNA-templated transcription initiation"/>
    <property type="evidence" value="ECO:0007669"/>
    <property type="project" value="InterPro"/>
</dbReference>
<dbReference type="InterPro" id="IPR013249">
    <property type="entry name" value="RNA_pol_sigma70_r4_t2"/>
</dbReference>
<keyword evidence="5" id="KW-1185">Reference proteome</keyword>
<sequence>MGQKEIEQLVLDYQHGDLAYELIEIFKPLIYKYINILKYQRINFDDAKSRQFISLFVSDSYTRNCLKRKNPSLDAKKHVYDLLSMLNHALYCYESDDLFNEAVVVLLTMARNYKQQGKSFLGYINKSFPFAFYRAIIQLVRDPSVFSRNYNLSLETIDDNTSQMLKLSENPYDRINEDFSFIKGQTDSPFALLTPLDRLILIKRYVDGLTIKEIAVELGYATSTIWEHIRKSEGTLYHAVIGGGLSADSQNL</sequence>
<dbReference type="InterPro" id="IPR013324">
    <property type="entry name" value="RNA_pol_sigma_r3/r4-like"/>
</dbReference>
<gene>
    <name evidence="2" type="ORF">Maut_02333</name>
    <name evidence="3" type="ORF">MTAT_04400</name>
</gene>
<protein>
    <submittedName>
        <fullName evidence="2">Sigma-70, region 4</fullName>
    </submittedName>
</protein>
<evidence type="ECO:0000313" key="5">
    <source>
        <dbReference type="Proteomes" id="UP000322283"/>
    </source>
</evidence>
<accession>A0AAC9HJ99</accession>
<evidence type="ECO:0000313" key="4">
    <source>
        <dbReference type="Proteomes" id="UP000094598"/>
    </source>
</evidence>
<evidence type="ECO:0000313" key="2">
    <source>
        <dbReference type="EMBL" id="AOQ24761.1"/>
    </source>
</evidence>
<dbReference type="Proteomes" id="UP000094598">
    <property type="component" value="Chromosome"/>
</dbReference>
<name>A0AAC9HJ99_NEOTH</name>
<dbReference type="GO" id="GO:0003677">
    <property type="term" value="F:DNA binding"/>
    <property type="evidence" value="ECO:0007669"/>
    <property type="project" value="InterPro"/>
</dbReference>
<dbReference type="Proteomes" id="UP000322283">
    <property type="component" value="Unassembled WGS sequence"/>
</dbReference>
<proteinExistence type="predicted"/>
<reference evidence="3 5" key="2">
    <citation type="submission" date="2019-05" db="EMBL/GenBank/DDBJ databases">
        <title>Genome sequence of Moorella thermoacetica ATCC 33924.</title>
        <authorList>
            <person name="Poehlein A."/>
            <person name="Bengelsdorf F.R."/>
            <person name="Duerre P."/>
            <person name="Daniel R."/>
        </authorList>
    </citation>
    <scope>NUCLEOTIDE SEQUENCE [LARGE SCALE GENOMIC DNA]</scope>
    <source>
        <strain evidence="3 5">ATCC 33924</strain>
    </source>
</reference>
<organism evidence="2 4">
    <name type="scientific">Neomoorella thermoacetica</name>
    <name type="common">Clostridium thermoaceticum</name>
    <dbReference type="NCBI Taxonomy" id="1525"/>
    <lineage>
        <taxon>Bacteria</taxon>
        <taxon>Bacillati</taxon>
        <taxon>Bacillota</taxon>
        <taxon>Clostridia</taxon>
        <taxon>Neomoorellales</taxon>
        <taxon>Neomoorellaceae</taxon>
        <taxon>Neomoorella</taxon>
    </lineage>
</organism>
<dbReference type="AlphaFoldDB" id="A0AAC9HJ99"/>
<feature type="domain" description="RNA polymerase sigma factor 70 region 4 type 2" evidence="1">
    <location>
        <begin position="192"/>
        <end position="231"/>
    </location>
</feature>
<dbReference type="EMBL" id="CP017019">
    <property type="protein sequence ID" value="AOQ24761.1"/>
    <property type="molecule type" value="Genomic_DNA"/>
</dbReference>
<dbReference type="GO" id="GO:0016987">
    <property type="term" value="F:sigma factor activity"/>
    <property type="evidence" value="ECO:0007669"/>
    <property type="project" value="InterPro"/>
</dbReference>
<evidence type="ECO:0000313" key="3">
    <source>
        <dbReference type="EMBL" id="TYL15701.1"/>
    </source>
</evidence>
<reference evidence="2 4" key="1">
    <citation type="submission" date="2016-08" db="EMBL/GenBank/DDBJ databases">
        <title>Moorella thermoacetica DSM 103132.</title>
        <authorList>
            <person name="Jendresen C.B."/>
            <person name="Redl S.M."/>
            <person name="Jensen T.O."/>
            <person name="Nielsen A.T."/>
        </authorList>
    </citation>
    <scope>NUCLEOTIDE SEQUENCE [LARGE SCALE GENOMIC DNA]</scope>
    <source>
        <strain evidence="2 4">DSM 103132</strain>
    </source>
</reference>
<dbReference type="SUPFAM" id="SSF88659">
    <property type="entry name" value="Sigma3 and sigma4 domains of RNA polymerase sigma factors"/>
    <property type="match status" value="1"/>
</dbReference>
<dbReference type="Pfam" id="PF08281">
    <property type="entry name" value="Sigma70_r4_2"/>
    <property type="match status" value="1"/>
</dbReference>
<evidence type="ECO:0000259" key="1">
    <source>
        <dbReference type="Pfam" id="PF08281"/>
    </source>
</evidence>
<dbReference type="RefSeq" id="WP_069590606.1">
    <property type="nucleotide sequence ID" value="NZ_VCDX01000001.1"/>
</dbReference>